<organism evidence="1 2">
    <name type="scientific">Mucuna pruriens</name>
    <name type="common">Velvet bean</name>
    <name type="synonym">Dolichos pruriens</name>
    <dbReference type="NCBI Taxonomy" id="157652"/>
    <lineage>
        <taxon>Eukaryota</taxon>
        <taxon>Viridiplantae</taxon>
        <taxon>Streptophyta</taxon>
        <taxon>Embryophyta</taxon>
        <taxon>Tracheophyta</taxon>
        <taxon>Spermatophyta</taxon>
        <taxon>Magnoliopsida</taxon>
        <taxon>eudicotyledons</taxon>
        <taxon>Gunneridae</taxon>
        <taxon>Pentapetalae</taxon>
        <taxon>rosids</taxon>
        <taxon>fabids</taxon>
        <taxon>Fabales</taxon>
        <taxon>Fabaceae</taxon>
        <taxon>Papilionoideae</taxon>
        <taxon>50 kb inversion clade</taxon>
        <taxon>NPAAA clade</taxon>
        <taxon>indigoferoid/millettioid clade</taxon>
        <taxon>Phaseoleae</taxon>
        <taxon>Mucuna</taxon>
    </lineage>
</organism>
<accession>A0A371GGH8</accession>
<sequence>MTSYDFKNQPKIYVLLHGMRNLGNLTETYSIKDITSHYEIKSKIFNNKLSSFYKPSIKYIHKGCCIYCKGVYAKEEIVWSQTIYLSIVWKIHLWYDTFIVQTKSRIKVVYSRQSIFTCQKKYVLDFNKTNKLVCKTSRFPSKDDHNN</sequence>
<proteinExistence type="predicted"/>
<evidence type="ECO:0000313" key="1">
    <source>
        <dbReference type="EMBL" id="RDX89675.1"/>
    </source>
</evidence>
<dbReference type="EMBL" id="QJKJ01005608">
    <property type="protein sequence ID" value="RDX89675.1"/>
    <property type="molecule type" value="Genomic_DNA"/>
</dbReference>
<protein>
    <submittedName>
        <fullName evidence="1">Uncharacterized protein</fullName>
    </submittedName>
</protein>
<comment type="caution">
    <text evidence="1">The sequence shown here is derived from an EMBL/GenBank/DDBJ whole genome shotgun (WGS) entry which is preliminary data.</text>
</comment>
<gene>
    <name evidence="1" type="ORF">CR513_28575</name>
</gene>
<reference evidence="1" key="1">
    <citation type="submission" date="2018-05" db="EMBL/GenBank/DDBJ databases">
        <title>Draft genome of Mucuna pruriens seed.</title>
        <authorList>
            <person name="Nnadi N.E."/>
            <person name="Vos R."/>
            <person name="Hasami M.H."/>
            <person name="Devisetty U.K."/>
            <person name="Aguiy J.C."/>
        </authorList>
    </citation>
    <scope>NUCLEOTIDE SEQUENCE [LARGE SCALE GENOMIC DNA]</scope>
    <source>
        <strain evidence="1">JCA_2017</strain>
    </source>
</reference>
<evidence type="ECO:0000313" key="2">
    <source>
        <dbReference type="Proteomes" id="UP000257109"/>
    </source>
</evidence>
<dbReference type="AlphaFoldDB" id="A0A371GGH8"/>
<name>A0A371GGH8_MUCPR</name>
<keyword evidence="2" id="KW-1185">Reference proteome</keyword>
<feature type="non-terminal residue" evidence="1">
    <location>
        <position position="1"/>
    </location>
</feature>
<dbReference type="Proteomes" id="UP000257109">
    <property type="component" value="Unassembled WGS sequence"/>
</dbReference>